<dbReference type="OrthoDB" id="851138at2"/>
<evidence type="ECO:0000313" key="4">
    <source>
        <dbReference type="Proteomes" id="UP000182491"/>
    </source>
</evidence>
<dbReference type="PROSITE" id="PS51257">
    <property type="entry name" value="PROKAR_LIPOPROTEIN"/>
    <property type="match status" value="1"/>
</dbReference>
<feature type="compositionally biased region" description="Basic and acidic residues" evidence="1">
    <location>
        <begin position="44"/>
        <end position="58"/>
    </location>
</feature>
<evidence type="ECO:0000256" key="2">
    <source>
        <dbReference type="SAM" id="SignalP"/>
    </source>
</evidence>
<proteinExistence type="predicted"/>
<gene>
    <name evidence="3" type="ORF">SAMN04487941_2568</name>
</gene>
<keyword evidence="2" id="KW-0732">Signal</keyword>
<protein>
    <recommendedName>
        <fullName evidence="5">Beta-lactamase-inhibitor-like, PepSY-like</fullName>
    </recommendedName>
</protein>
<evidence type="ECO:0008006" key="5">
    <source>
        <dbReference type="Google" id="ProtNLM"/>
    </source>
</evidence>
<dbReference type="EMBL" id="FPCA01000003">
    <property type="protein sequence ID" value="SFU81196.1"/>
    <property type="molecule type" value="Genomic_DNA"/>
</dbReference>
<name>A0A1I7J7L1_9BACT</name>
<evidence type="ECO:0000313" key="3">
    <source>
        <dbReference type="EMBL" id="SFU81196.1"/>
    </source>
</evidence>
<feature type="chain" id="PRO_5010191321" description="Beta-lactamase-inhibitor-like, PepSY-like" evidence="2">
    <location>
        <begin position="33"/>
        <end position="216"/>
    </location>
</feature>
<reference evidence="4" key="1">
    <citation type="submission" date="2016-10" db="EMBL/GenBank/DDBJ databases">
        <authorList>
            <person name="Varghese N."/>
        </authorList>
    </citation>
    <scope>NUCLEOTIDE SEQUENCE [LARGE SCALE GENOMIC DNA]</scope>
    <source>
        <strain evidence="4">DSM 18820</strain>
    </source>
</reference>
<feature type="signal peptide" evidence="2">
    <location>
        <begin position="1"/>
        <end position="32"/>
    </location>
</feature>
<feature type="region of interest" description="Disordered" evidence="1">
    <location>
        <begin position="37"/>
        <end position="58"/>
    </location>
</feature>
<keyword evidence="4" id="KW-1185">Reference proteome</keyword>
<accession>A0A1I7J7L1</accession>
<sequence length="216" mass="24320">MFLRFHSSIRYKYSLSVRLLVLLLLVHSIATACSADTATEAEDEPVRQRRFAAEPDDTASVRRSRETATISLLSNPFVANQKQSNNLASYFDRIDADFTLDAYAIENRHKPDISDTIYTIRFGNSMLEFYAPTHSGELHLQTADIRSGAITLRNNLRVGMSQAELMNRLKSQGEDLKITQTANEVVASNREGAPITLHFFLAKGKVQEIKYNGYVD</sequence>
<evidence type="ECO:0000256" key="1">
    <source>
        <dbReference type="SAM" id="MobiDB-lite"/>
    </source>
</evidence>
<dbReference type="RefSeq" id="WP_068838418.1">
    <property type="nucleotide sequence ID" value="NZ_BMXC01000003.1"/>
</dbReference>
<dbReference type="Proteomes" id="UP000182491">
    <property type="component" value="Unassembled WGS sequence"/>
</dbReference>
<dbReference type="AlphaFoldDB" id="A0A1I7J7L1"/>
<organism evidence="3 4">
    <name type="scientific">Pontibacter akesuensis</name>
    <dbReference type="NCBI Taxonomy" id="388950"/>
    <lineage>
        <taxon>Bacteria</taxon>
        <taxon>Pseudomonadati</taxon>
        <taxon>Bacteroidota</taxon>
        <taxon>Cytophagia</taxon>
        <taxon>Cytophagales</taxon>
        <taxon>Hymenobacteraceae</taxon>
        <taxon>Pontibacter</taxon>
    </lineage>
</organism>